<evidence type="ECO:0000256" key="3">
    <source>
        <dbReference type="ARBA" id="ARBA00022692"/>
    </source>
</evidence>
<comment type="caution">
    <text evidence="9">The sequence shown here is derived from an EMBL/GenBank/DDBJ whole genome shotgun (WGS) entry which is preliminary data.</text>
</comment>
<dbReference type="PANTHER" id="PTHR30287">
    <property type="entry name" value="MEMBRANE COMPONENT OF PREDICTED ABC SUPERFAMILY METABOLITE UPTAKE TRANSPORTER"/>
    <property type="match status" value="1"/>
</dbReference>
<dbReference type="Proteomes" id="UP000269265">
    <property type="component" value="Unassembled WGS sequence"/>
</dbReference>
<dbReference type="PANTHER" id="PTHR30287:SF1">
    <property type="entry name" value="INNER MEMBRANE PROTEIN"/>
    <property type="match status" value="1"/>
</dbReference>
<protein>
    <submittedName>
        <fullName evidence="9">FtsX-like permease family protein</fullName>
    </submittedName>
</protein>
<dbReference type="RefSeq" id="WP_125243535.1">
    <property type="nucleotide sequence ID" value="NZ_RSED01000008.1"/>
</dbReference>
<evidence type="ECO:0000259" key="7">
    <source>
        <dbReference type="Pfam" id="PF02687"/>
    </source>
</evidence>
<keyword evidence="10" id="KW-1185">Reference proteome</keyword>
<keyword evidence="5 6" id="KW-0472">Membrane</keyword>
<keyword evidence="2" id="KW-1003">Cell membrane</keyword>
<dbReference type="GO" id="GO:0005886">
    <property type="term" value="C:plasma membrane"/>
    <property type="evidence" value="ECO:0007669"/>
    <property type="project" value="UniProtKB-SubCell"/>
</dbReference>
<dbReference type="InterPro" id="IPR025857">
    <property type="entry name" value="MacB_PCD"/>
</dbReference>
<feature type="transmembrane region" description="Helical" evidence="6">
    <location>
        <begin position="419"/>
        <end position="440"/>
    </location>
</feature>
<feature type="transmembrane region" description="Helical" evidence="6">
    <location>
        <begin position="375"/>
        <end position="399"/>
    </location>
</feature>
<accession>A0A3R8T4U0</accession>
<dbReference type="EMBL" id="RSED01000008">
    <property type="protein sequence ID" value="RRS04131.1"/>
    <property type="molecule type" value="Genomic_DNA"/>
</dbReference>
<feature type="transmembrane region" description="Helical" evidence="6">
    <location>
        <begin position="284"/>
        <end position="304"/>
    </location>
</feature>
<evidence type="ECO:0000313" key="10">
    <source>
        <dbReference type="Proteomes" id="UP000269265"/>
    </source>
</evidence>
<dbReference type="Pfam" id="PF02687">
    <property type="entry name" value="FtsX"/>
    <property type="match status" value="2"/>
</dbReference>
<evidence type="ECO:0000256" key="1">
    <source>
        <dbReference type="ARBA" id="ARBA00004651"/>
    </source>
</evidence>
<dbReference type="InterPro" id="IPR003838">
    <property type="entry name" value="ABC3_permease_C"/>
</dbReference>
<proteinExistence type="predicted"/>
<dbReference type="InterPro" id="IPR038766">
    <property type="entry name" value="Membrane_comp_ABC_pdt"/>
</dbReference>
<feature type="domain" description="MacB-like periplasmic core" evidence="8">
    <location>
        <begin position="22"/>
        <end position="207"/>
    </location>
</feature>
<evidence type="ECO:0000256" key="6">
    <source>
        <dbReference type="SAM" id="Phobius"/>
    </source>
</evidence>
<feature type="transmembrane region" description="Helical" evidence="6">
    <location>
        <begin position="825"/>
        <end position="846"/>
    </location>
</feature>
<feature type="domain" description="ABC3 transporter permease C-terminal" evidence="7">
    <location>
        <begin position="288"/>
        <end position="403"/>
    </location>
</feature>
<name>A0A3R8T4U0_9BURK</name>
<evidence type="ECO:0000256" key="2">
    <source>
        <dbReference type="ARBA" id="ARBA00022475"/>
    </source>
</evidence>
<comment type="subcellular location">
    <subcellularLocation>
        <location evidence="1">Cell membrane</location>
        <topology evidence="1">Multi-pass membrane protein</topology>
    </subcellularLocation>
</comment>
<evidence type="ECO:0000256" key="5">
    <source>
        <dbReference type="ARBA" id="ARBA00023136"/>
    </source>
</evidence>
<evidence type="ECO:0000313" key="9">
    <source>
        <dbReference type="EMBL" id="RRS04131.1"/>
    </source>
</evidence>
<keyword evidence="4 6" id="KW-1133">Transmembrane helix</keyword>
<feature type="transmembrane region" description="Helical" evidence="6">
    <location>
        <begin position="446"/>
        <end position="471"/>
    </location>
</feature>
<dbReference type="OrthoDB" id="5292592at2"/>
<feature type="transmembrane region" description="Helical" evidence="6">
    <location>
        <begin position="793"/>
        <end position="813"/>
    </location>
</feature>
<evidence type="ECO:0000259" key="8">
    <source>
        <dbReference type="Pfam" id="PF12704"/>
    </source>
</evidence>
<feature type="transmembrane region" description="Helical" evidence="6">
    <location>
        <begin position="499"/>
        <end position="521"/>
    </location>
</feature>
<feature type="domain" description="ABC3 transporter permease C-terminal" evidence="7">
    <location>
        <begin position="740"/>
        <end position="853"/>
    </location>
</feature>
<keyword evidence="3 6" id="KW-0812">Transmembrane</keyword>
<organism evidence="9 10">
    <name type="scientific">Aquabacterium soli</name>
    <dbReference type="NCBI Taxonomy" id="2493092"/>
    <lineage>
        <taxon>Bacteria</taxon>
        <taxon>Pseudomonadati</taxon>
        <taxon>Pseudomonadota</taxon>
        <taxon>Betaproteobacteria</taxon>
        <taxon>Burkholderiales</taxon>
        <taxon>Aquabacterium</taxon>
    </lineage>
</organism>
<feature type="transmembrane region" description="Helical" evidence="6">
    <location>
        <begin position="740"/>
        <end position="758"/>
    </location>
</feature>
<evidence type="ECO:0000256" key="4">
    <source>
        <dbReference type="ARBA" id="ARBA00022989"/>
    </source>
</evidence>
<dbReference type="AlphaFoldDB" id="A0A3R8T4U0"/>
<feature type="transmembrane region" description="Helical" evidence="6">
    <location>
        <begin position="337"/>
        <end position="363"/>
    </location>
</feature>
<gene>
    <name evidence="9" type="ORF">EIP75_12205</name>
</gene>
<sequence length="862" mass="92389">MKSWVWQQIWRDLRSGTLRWLLLAVALAVAALASVGLFADRIERGLHRDAAQLIGGDAVVLGDQPVPDALVELAKAQGLRTARTAVFPSMARATDEQGGETRLVAVKAVDGPYPLRGRLTLGRWTGGVVEPGDAAPAGGPARGTVWVEAGVLQGLGLKVGDALLLGDASFRIAAVIAAEPDRGSGFVSFSPRVMLPWADLPSTGLIQPASRVTWRLQVAGVARAGDAAYDGVAPRSQERATSDATMARFTAQAREEANKTRGVRVETLDDGRPEMRSTIDRAGLFLRLVALLAALMAAVVVAMVSRDFAMRRLDDCALLRVLGVSQRDMMKAYALELLVVGLLASLLGLAVGGAFHQVFVWLLSDLVKVELPPPGLWPALLALGVGLALTMGFGLPPLLQLAQVPALRVLRRELGTPKAASVGVMVGGVLAMVVLLALVVRDALMASIALGGVLAAVLVLSLVAGLVLWALRRWLERPSAANLPVVWRQAIRSLVAQPAATITQVSALSLGLLAVFLLILIRTDLIASWRNATPPDAPNRFVINIQPDQTEAFRQTLRQGGVERFDWYPMVRARLVGINGKGVRPEDYTEDRARRLVDREFNLSYATQAPGHNEVVAGTFRSTPTGAGEMSVEEGIAKTLGLKLGDRLLFDVGGQQSESRITSLRKVDWGSMRVNFFVMAPVADMPEWPATFISAFRVPEGSALDRALVNQFPNVTVVDVTMSIGQVQRVLDQVIRAVEFLFLFTLTAGVLVLLAGLWSSRERRAGDWAVMRALGASREHLARVQRVELASQGLLAGGMASLAALAIGGALAFKVFDFPWAPPWWGPLGGAAVGALLVMLAGWWSLRGLLNRPVLATLRRAD</sequence>
<dbReference type="Pfam" id="PF12704">
    <property type="entry name" value="MacB_PCD"/>
    <property type="match status" value="1"/>
</dbReference>
<reference evidence="9 10" key="1">
    <citation type="submission" date="2018-12" db="EMBL/GenBank/DDBJ databases">
        <title>The whole draft genome of Aquabacterium sp. SJQ9.</title>
        <authorList>
            <person name="Sun L."/>
            <person name="Gao X."/>
            <person name="Chen W."/>
            <person name="Huang K."/>
        </authorList>
    </citation>
    <scope>NUCLEOTIDE SEQUENCE [LARGE SCALE GENOMIC DNA]</scope>
    <source>
        <strain evidence="9 10">SJQ9</strain>
    </source>
</reference>